<dbReference type="EMBL" id="VTTN01000010">
    <property type="protein sequence ID" value="KAA0593732.1"/>
    <property type="molecule type" value="Genomic_DNA"/>
</dbReference>
<dbReference type="AlphaFoldDB" id="A0A5A9GJ67"/>
<accession>A0A5A9GJ67</accession>
<dbReference type="Gene3D" id="2.60.120.620">
    <property type="entry name" value="q2cbj1_9rhob like domain"/>
    <property type="match status" value="1"/>
</dbReference>
<reference evidence="2 3" key="1">
    <citation type="submission" date="2019-08" db="EMBL/GenBank/DDBJ databases">
        <authorList>
            <person name="Grouzdev D."/>
            <person name="Tikhonova E."/>
            <person name="Kravchenko I."/>
        </authorList>
    </citation>
    <scope>NUCLEOTIDE SEQUENCE [LARGE SCALE GENOMIC DNA]</scope>
    <source>
        <strain evidence="2 3">59b</strain>
    </source>
</reference>
<name>A0A5A9GJ67_AZOLI</name>
<dbReference type="InterPro" id="IPR044862">
    <property type="entry name" value="Pro_4_hyd_alph_FE2OG_OXY"/>
</dbReference>
<gene>
    <name evidence="2" type="ORF">FZ942_22850</name>
</gene>
<dbReference type="OrthoDB" id="420194at2"/>
<proteinExistence type="predicted"/>
<feature type="domain" description="Prolyl 4-hydroxylase alpha subunit Fe(2+) 2OG dioxygenase" evidence="1">
    <location>
        <begin position="152"/>
        <end position="229"/>
    </location>
</feature>
<dbReference type="Pfam" id="PF13640">
    <property type="entry name" value="2OG-FeII_Oxy_3"/>
    <property type="match status" value="1"/>
</dbReference>
<sequence length="267" mass="29621">MRSLLAGVSPADIRTDPFPHVVLSDVLDEETHRALNAGFPSFAQIGWADPRRPPGSNRRYQLSASLIMNHPELPQVWKDFVRLHSSPEWLAEVAALFRGHWPDELLHALGGSLTGHGTGLVLRDGFDRARILMDARAEINTPVTGPASRSRGPHLDTPNRLFTCLYYLRRPEDDAEGGDLELFRWKDGRIASLEHYELPAGAVERVAVIPYRANQMVIFPQSAHALHGVGLRHPTPHTRQYVFVSAEIEENWLTAGQGAGPEAAQTS</sequence>
<protein>
    <submittedName>
        <fullName evidence="2">2OG-Fe(II) oxygenase</fullName>
    </submittedName>
</protein>
<dbReference type="Proteomes" id="UP000324927">
    <property type="component" value="Unassembled WGS sequence"/>
</dbReference>
<dbReference type="RefSeq" id="WP_149233398.1">
    <property type="nucleotide sequence ID" value="NZ_JALJXJ010000016.1"/>
</dbReference>
<evidence type="ECO:0000313" key="3">
    <source>
        <dbReference type="Proteomes" id="UP000324927"/>
    </source>
</evidence>
<keyword evidence="3" id="KW-1185">Reference proteome</keyword>
<comment type="caution">
    <text evidence="2">The sequence shown here is derived from an EMBL/GenBank/DDBJ whole genome shotgun (WGS) entry which is preliminary data.</text>
</comment>
<organism evidence="2 3">
    <name type="scientific">Azospirillum lipoferum</name>
    <dbReference type="NCBI Taxonomy" id="193"/>
    <lineage>
        <taxon>Bacteria</taxon>
        <taxon>Pseudomonadati</taxon>
        <taxon>Pseudomonadota</taxon>
        <taxon>Alphaproteobacteria</taxon>
        <taxon>Rhodospirillales</taxon>
        <taxon>Azospirillaceae</taxon>
        <taxon>Azospirillum</taxon>
    </lineage>
</organism>
<evidence type="ECO:0000259" key="1">
    <source>
        <dbReference type="Pfam" id="PF13640"/>
    </source>
</evidence>
<evidence type="ECO:0000313" key="2">
    <source>
        <dbReference type="EMBL" id="KAA0593732.1"/>
    </source>
</evidence>